<sequence>MLRSGFAEKRPEEPANCLCKTTYSNIQTEIHCPDFAAEALHGVQSRSDDADHLAFRVGEGTV</sequence>
<proteinExistence type="predicted"/>
<keyword evidence="2" id="KW-1185">Reference proteome</keyword>
<evidence type="ECO:0000313" key="1">
    <source>
        <dbReference type="EMBL" id="TWT83387.1"/>
    </source>
</evidence>
<gene>
    <name evidence="1" type="ORF">CA13_48520</name>
</gene>
<organism evidence="1 2">
    <name type="scientific">Novipirellula herctigrandis</name>
    <dbReference type="NCBI Taxonomy" id="2527986"/>
    <lineage>
        <taxon>Bacteria</taxon>
        <taxon>Pseudomonadati</taxon>
        <taxon>Planctomycetota</taxon>
        <taxon>Planctomycetia</taxon>
        <taxon>Pirellulales</taxon>
        <taxon>Pirellulaceae</taxon>
        <taxon>Novipirellula</taxon>
    </lineage>
</organism>
<accession>A0A5C5Z8F2</accession>
<dbReference type="EMBL" id="SJPJ01000001">
    <property type="protein sequence ID" value="TWT83387.1"/>
    <property type="molecule type" value="Genomic_DNA"/>
</dbReference>
<evidence type="ECO:0000313" key="2">
    <source>
        <dbReference type="Proteomes" id="UP000315010"/>
    </source>
</evidence>
<protein>
    <submittedName>
        <fullName evidence="1">Uncharacterized protein</fullName>
    </submittedName>
</protein>
<dbReference type="AlphaFoldDB" id="A0A5C5Z8F2"/>
<comment type="caution">
    <text evidence="1">The sequence shown here is derived from an EMBL/GenBank/DDBJ whole genome shotgun (WGS) entry which is preliminary data.</text>
</comment>
<name>A0A5C5Z8F2_9BACT</name>
<dbReference type="Proteomes" id="UP000315010">
    <property type="component" value="Unassembled WGS sequence"/>
</dbReference>
<reference evidence="1 2" key="1">
    <citation type="submission" date="2019-02" db="EMBL/GenBank/DDBJ databases">
        <title>Deep-cultivation of Planctomycetes and their phenomic and genomic characterization uncovers novel biology.</title>
        <authorList>
            <person name="Wiegand S."/>
            <person name="Jogler M."/>
            <person name="Boedeker C."/>
            <person name="Pinto D."/>
            <person name="Vollmers J."/>
            <person name="Rivas-Marin E."/>
            <person name="Kohn T."/>
            <person name="Peeters S.H."/>
            <person name="Heuer A."/>
            <person name="Rast P."/>
            <person name="Oberbeckmann S."/>
            <person name="Bunk B."/>
            <person name="Jeske O."/>
            <person name="Meyerdierks A."/>
            <person name="Storesund J.E."/>
            <person name="Kallscheuer N."/>
            <person name="Luecker S."/>
            <person name="Lage O.M."/>
            <person name="Pohl T."/>
            <person name="Merkel B.J."/>
            <person name="Hornburger P."/>
            <person name="Mueller R.-W."/>
            <person name="Bruemmer F."/>
            <person name="Labrenz M."/>
            <person name="Spormann A.M."/>
            <person name="Op Den Camp H."/>
            <person name="Overmann J."/>
            <person name="Amann R."/>
            <person name="Jetten M.S.M."/>
            <person name="Mascher T."/>
            <person name="Medema M.H."/>
            <person name="Devos D.P."/>
            <person name="Kaster A.-K."/>
            <person name="Ovreas L."/>
            <person name="Rohde M."/>
            <person name="Galperin M.Y."/>
            <person name="Jogler C."/>
        </authorList>
    </citation>
    <scope>NUCLEOTIDE SEQUENCE [LARGE SCALE GENOMIC DNA]</scope>
    <source>
        <strain evidence="1 2">CA13</strain>
    </source>
</reference>